<dbReference type="AlphaFoldDB" id="A0A8S9MNM1"/>
<dbReference type="Proteomes" id="UP000712281">
    <property type="component" value="Unassembled WGS sequence"/>
</dbReference>
<comment type="caution">
    <text evidence="1">The sequence shown here is derived from an EMBL/GenBank/DDBJ whole genome shotgun (WGS) entry which is preliminary data.</text>
</comment>
<organism evidence="1 2">
    <name type="scientific">Brassica cretica</name>
    <name type="common">Mustard</name>
    <dbReference type="NCBI Taxonomy" id="69181"/>
    <lineage>
        <taxon>Eukaryota</taxon>
        <taxon>Viridiplantae</taxon>
        <taxon>Streptophyta</taxon>
        <taxon>Embryophyta</taxon>
        <taxon>Tracheophyta</taxon>
        <taxon>Spermatophyta</taxon>
        <taxon>Magnoliopsida</taxon>
        <taxon>eudicotyledons</taxon>
        <taxon>Gunneridae</taxon>
        <taxon>Pentapetalae</taxon>
        <taxon>rosids</taxon>
        <taxon>malvids</taxon>
        <taxon>Brassicales</taxon>
        <taxon>Brassicaceae</taxon>
        <taxon>Brassiceae</taxon>
        <taxon>Brassica</taxon>
    </lineage>
</organism>
<name>A0A8S9MNM1_BRACR</name>
<protein>
    <submittedName>
        <fullName evidence="1">Uncharacterized protein</fullName>
    </submittedName>
</protein>
<accession>A0A8S9MNM1</accession>
<proteinExistence type="predicted"/>
<dbReference type="Gene3D" id="2.40.70.10">
    <property type="entry name" value="Acid Proteases"/>
    <property type="match status" value="1"/>
</dbReference>
<gene>
    <name evidence="1" type="ORF">F2Q68_00039785</name>
</gene>
<dbReference type="InterPro" id="IPR021109">
    <property type="entry name" value="Peptidase_aspartic_dom_sf"/>
</dbReference>
<sequence>MPKAIADQLGLKIEPSSDSFTFVDCSKMDSGVIRDLKLIIGNSLIPGDFHVMDNNIEWNTSLLLGKAFMATVIAVCNMQTNKLCHLCERPL</sequence>
<evidence type="ECO:0000313" key="2">
    <source>
        <dbReference type="Proteomes" id="UP000712281"/>
    </source>
</evidence>
<dbReference type="EMBL" id="QGKW02000007">
    <property type="protein sequence ID" value="KAF2619728.1"/>
    <property type="molecule type" value="Genomic_DNA"/>
</dbReference>
<evidence type="ECO:0000313" key="1">
    <source>
        <dbReference type="EMBL" id="KAF2619728.1"/>
    </source>
</evidence>
<reference evidence="1" key="1">
    <citation type="submission" date="2019-12" db="EMBL/GenBank/DDBJ databases">
        <title>Genome sequencing and annotation of Brassica cretica.</title>
        <authorList>
            <person name="Studholme D.J."/>
            <person name="Sarris P.F."/>
        </authorList>
    </citation>
    <scope>NUCLEOTIDE SEQUENCE</scope>
    <source>
        <strain evidence="1">PFS-001/15</strain>
        <tissue evidence="1">Leaf</tissue>
    </source>
</reference>